<gene>
    <name evidence="1" type="ORF">GWO12_10155</name>
</gene>
<accession>A0AAE5CC83</accession>
<comment type="caution">
    <text evidence="1">The sequence shown here is derived from an EMBL/GenBank/DDBJ whole genome shotgun (WGS) entry which is preliminary data.</text>
</comment>
<evidence type="ECO:0000313" key="1">
    <source>
        <dbReference type="EMBL" id="NIR75453.1"/>
    </source>
</evidence>
<dbReference type="Proteomes" id="UP000702544">
    <property type="component" value="Unassembled WGS sequence"/>
</dbReference>
<evidence type="ECO:0000313" key="2">
    <source>
        <dbReference type="Proteomes" id="UP000702544"/>
    </source>
</evidence>
<proteinExistence type="predicted"/>
<organism evidence="1 2">
    <name type="scientific">Candidatus Kutchimonas denitrificans</name>
    <dbReference type="NCBI Taxonomy" id="3056748"/>
    <lineage>
        <taxon>Bacteria</taxon>
        <taxon>Pseudomonadati</taxon>
        <taxon>Gemmatimonadota</taxon>
        <taxon>Gemmatimonadia</taxon>
        <taxon>Candidatus Palauibacterales</taxon>
        <taxon>Candidatus Palauibacteraceae</taxon>
        <taxon>Candidatus Kutchimonas</taxon>
    </lineage>
</organism>
<reference evidence="1 2" key="1">
    <citation type="submission" date="2020-01" db="EMBL/GenBank/DDBJ databases">
        <title>Genomes assembled from Gulf of Kutch pelagic sediment metagenomes.</title>
        <authorList>
            <person name="Chandrashekar M."/>
            <person name="Mahajan M.S."/>
            <person name="Dave K.J."/>
            <person name="Vatsa P."/>
            <person name="Nathani N.M."/>
        </authorList>
    </citation>
    <scope>NUCLEOTIDE SEQUENCE [LARGE SCALE GENOMIC DNA]</scope>
    <source>
        <strain evidence="1">KS3-K002</strain>
    </source>
</reference>
<name>A0AAE5CC83_9BACT</name>
<sequence>MRYIVRSLVWFGLFALAAGSGGELLAQTQKPGEPPVQLPQDRMRGPFDLLADRDGGVGDLRLAGRYGGCLYNAGTIDEDGNIYDFCYWQQPSPAVNIPSFFSNYVYFAAPPSERNKHMAAVAELANTNNKGYTVNWGNSLVEGEVIPADGQLGPFHSGQTARSDGSCFDMTDAFWGSGTPMLAHSDCPPTWGSLGWQGTKRVDEAGWLAYANQVGDLNFSFDDWKVPDNFKVQPEDKFLGAKQVFGFISDYSSETLFGSGTFPSYGNIIPASMGGDPDEAPTRSGWPLGMLAKIDAYSFPAKNLLNTGFYKMTIVNNSEEVYGVGLDYDSLYLGIGVEWFTFNQGTSVYRDPANNVVRAATMCQGQTDQSSKGAFPGCGPGGDPQHFADSWGSAPPAGVGAGFNYGAAGFVLLKSPIGDMRNKQFTDPTSPFFGKGDPESWDDTITFSHGHMCGFHGCNATIGNATPRFGANDDYEQKAFGLVASITDDVIGNRNVGDIATHTMWDTWRWEEFNDPSQLDFNRWTPGNDAGIDWDWNEDGVQDELAWDDCSDNTLGLQFDPFAGVSKRCSVAWSDTLTSGWGNVYSNNAGIVGVGPVSLAAGETTQFVWAVVPVWDGVGGPNLVNVEAQINEAIAHYQRFYLLPESAPRPNIVSVDIQQGGSTAGPDPETQPGAGITLYWDDTTDQWEDAFIQRALTNLLAADPATALGRLRELNPLLADTLAFLVENNVEALYLFKSCDGSNTFTDDANCASDPATDPEGKFTQAGGWLPYASFEPDEDGNFPNSFTDQAVFGGRSFLYSLNTETRGLTLSVITGDAIAVDPVSGQTVCTLNCSSTNFEVPKILPILETSTSVNNVVNVYIPVANQAGSSGASVTLVTESPDFLPFARMNVTPTSGEVDDGNYSLVFGDTVRVTEVSELDPVSGDFILQGNTVEVVDEGVGTTTFTTSGPVATTPTTVQETIVGTTRTRLFTYNPPLPVSVLVDDADIPLVVSNSVLGEQTVPGTYFSLPNFPSFTYEVDNSVAGDFAGQTYLDANGDPIRLLVEPSVTWLDTEASGKNIEGRYRINWLSPAFGDASPYLLDFADPTATKDAIISSLEGRSSVVSSTNPDFASFLGLPAEALLEVNLPFEIENVTAGEDNPTPVSVVITNTNKQTSLLLGDPTELDTMIVQVAETEWLPGDGLVLIEGTGTDIEVKVGTAIIGCDPGLWRRIGCNPVSLNSRGGTGYIPNGGGQTLNFRYFQSVTAETEYGFNVASGISSRAALAPDNLDAIRASLDSVKVVPNPFVMFSEYSTSGGTDRVIFTHMPPRGAVRIYTVTGQFVQQVKWGLDDLNGNGDLFFNLRTREGNEMAAGLYLFVVKAFGTDGSEIGEAKGKFVLIK</sequence>
<dbReference type="EMBL" id="JAACAK010000083">
    <property type="protein sequence ID" value="NIR75453.1"/>
    <property type="molecule type" value="Genomic_DNA"/>
</dbReference>
<protein>
    <submittedName>
        <fullName evidence="1">Uncharacterized protein</fullName>
    </submittedName>
</protein>